<proteinExistence type="predicted"/>
<gene>
    <name evidence="1" type="ORF">MNY72_03395</name>
</gene>
<name>A0A9Q8Q476_9GAMM</name>
<reference evidence="1" key="1">
    <citation type="submission" date="2022-03" db="EMBL/GenBank/DDBJ databases">
        <title>ESBL-producing Moellerella wisconsensis and Escherichia marmotae isolated from wild game meat.</title>
        <authorList>
            <person name="Biggel M."/>
        </authorList>
    </citation>
    <scope>NUCLEOTIDE SEQUENCE</scope>
    <source>
        <strain evidence="1">W51</strain>
    </source>
</reference>
<dbReference type="EMBL" id="CP093245">
    <property type="protein sequence ID" value="UNH31378.1"/>
    <property type="molecule type" value="Genomic_DNA"/>
</dbReference>
<organism evidence="1 2">
    <name type="scientific">Moellerella wisconsensis</name>
    <dbReference type="NCBI Taxonomy" id="158849"/>
    <lineage>
        <taxon>Bacteria</taxon>
        <taxon>Pseudomonadati</taxon>
        <taxon>Pseudomonadota</taxon>
        <taxon>Gammaproteobacteria</taxon>
        <taxon>Enterobacterales</taxon>
        <taxon>Morganellaceae</taxon>
        <taxon>Moellerella</taxon>
    </lineage>
</organism>
<accession>A0A9Q8Q476</accession>
<dbReference type="Proteomes" id="UP000829116">
    <property type="component" value="Chromosome"/>
</dbReference>
<sequence length="77" mass="9363">MITAEQLNLYRRAKATFEQSRNSLDYRTLRKQLCKEGFTHQQDFLNATVKQLCQFDRVLMNSPYLNNRWKLHLYHAR</sequence>
<dbReference type="GeneID" id="79716224"/>
<protein>
    <submittedName>
        <fullName evidence="1">Uncharacterized protein</fullName>
    </submittedName>
</protein>
<evidence type="ECO:0000313" key="2">
    <source>
        <dbReference type="Proteomes" id="UP000829116"/>
    </source>
</evidence>
<dbReference type="AlphaFoldDB" id="A0A9Q8Q476"/>
<dbReference type="RefSeq" id="WP_241501417.1">
    <property type="nucleotide sequence ID" value="NZ_CAWQWH010000001.1"/>
</dbReference>
<evidence type="ECO:0000313" key="1">
    <source>
        <dbReference type="EMBL" id="UNH31378.1"/>
    </source>
</evidence>